<feature type="compositionally biased region" description="Low complexity" evidence="1">
    <location>
        <begin position="123"/>
        <end position="151"/>
    </location>
</feature>
<evidence type="ECO:0000313" key="2">
    <source>
        <dbReference type="EMBL" id="CAK0788305.1"/>
    </source>
</evidence>
<evidence type="ECO:0008006" key="4">
    <source>
        <dbReference type="Google" id="ProtNLM"/>
    </source>
</evidence>
<feature type="compositionally biased region" description="Low complexity" evidence="1">
    <location>
        <begin position="349"/>
        <end position="385"/>
    </location>
</feature>
<proteinExistence type="predicted"/>
<organism evidence="2 3">
    <name type="scientific">Prorocentrum cordatum</name>
    <dbReference type="NCBI Taxonomy" id="2364126"/>
    <lineage>
        <taxon>Eukaryota</taxon>
        <taxon>Sar</taxon>
        <taxon>Alveolata</taxon>
        <taxon>Dinophyceae</taxon>
        <taxon>Prorocentrales</taxon>
        <taxon>Prorocentraceae</taxon>
        <taxon>Prorocentrum</taxon>
    </lineage>
</organism>
<feature type="region of interest" description="Disordered" evidence="1">
    <location>
        <begin position="548"/>
        <end position="583"/>
    </location>
</feature>
<dbReference type="Proteomes" id="UP001189429">
    <property type="component" value="Unassembled WGS sequence"/>
</dbReference>
<protein>
    <recommendedName>
        <fullName evidence="4">Anaphase-promoting complex subunit 1</fullName>
    </recommendedName>
</protein>
<feature type="compositionally biased region" description="Low complexity" evidence="1">
    <location>
        <begin position="611"/>
        <end position="636"/>
    </location>
</feature>
<accession>A0ABN9P6L4</accession>
<evidence type="ECO:0000256" key="1">
    <source>
        <dbReference type="SAM" id="MobiDB-lite"/>
    </source>
</evidence>
<dbReference type="EMBL" id="CAUYUJ010000030">
    <property type="protein sequence ID" value="CAK0788305.1"/>
    <property type="molecule type" value="Genomic_DNA"/>
</dbReference>
<reference evidence="2" key="1">
    <citation type="submission" date="2023-10" db="EMBL/GenBank/DDBJ databases">
        <authorList>
            <person name="Chen Y."/>
            <person name="Shah S."/>
            <person name="Dougan E. K."/>
            <person name="Thang M."/>
            <person name="Chan C."/>
        </authorList>
    </citation>
    <scope>NUCLEOTIDE SEQUENCE [LARGE SCALE GENOMIC DNA]</scope>
</reference>
<feature type="region of interest" description="Disordered" evidence="1">
    <location>
        <begin position="90"/>
        <end position="170"/>
    </location>
</feature>
<feature type="region of interest" description="Disordered" evidence="1">
    <location>
        <begin position="313"/>
        <end position="391"/>
    </location>
</feature>
<feature type="compositionally biased region" description="Low complexity" evidence="1">
    <location>
        <begin position="548"/>
        <end position="563"/>
    </location>
</feature>
<keyword evidence="3" id="KW-1185">Reference proteome</keyword>
<name>A0ABN9P6L4_9DINO</name>
<feature type="compositionally biased region" description="Low complexity" evidence="1">
    <location>
        <begin position="329"/>
        <end position="342"/>
    </location>
</feature>
<feature type="region of interest" description="Disordered" evidence="1">
    <location>
        <begin position="209"/>
        <end position="239"/>
    </location>
</feature>
<feature type="non-terminal residue" evidence="2">
    <location>
        <position position="1"/>
    </location>
</feature>
<evidence type="ECO:0000313" key="3">
    <source>
        <dbReference type="Proteomes" id="UP001189429"/>
    </source>
</evidence>
<gene>
    <name evidence="2" type="ORF">PCOR1329_LOCUS237</name>
</gene>
<comment type="caution">
    <text evidence="2">The sequence shown here is derived from an EMBL/GenBank/DDBJ whole genome shotgun (WGS) entry which is preliminary data.</text>
</comment>
<sequence>SSACAGSGASQGGGMYASPPSLPTCLLPDSRFGSVCRGAWAPRAMAAVPLLLPGAAAAAAAAVAAKHCCSWIAHRARRAAHHPAVLCPAPAAEGGGHSRAPSAQGPPPQGEGPPGQRCGGAAGACPQAGAPAPAQAAGASSPSEKSASAPGGSAGEGGSHTDAEPPAQRPAVEAPVAAELPEQRLAASPPAGGLAAEAGTLAGEAAPARLAAGSPPGRRGASAPAAAAGPTPAGSSAGWQAAAPAVGGAAAAGLVALLQDLDFEGAGARAALAGAPAECEVVSSLPAASPPLQKRRRLDPVLRDRQALLVQSLGSRGYNLRSRPPPAADPSAGPAARDGRGAAARRPRLSLAPRRPARPARVVRAGRARPAATGAGSRGAAPGPAGAAGGCRGAGTGGGEAAPGGADPGTGSCLGDALAEQGCAAGHRAAAPSAGGSPRCPPLGPRERLQDEHITFAMRELPEPPAHVWAATPAQVVLLESEQEREVRALQYFHPGTLLLAAGPGQRRCARRARRLPAEALGQRRRHGARASGDVGVLGGLPRGRWGPLVAAGGPPRARQPARPLRRRAVGQPGRHTRRRGAALAAAPAVPLCLPALAGPPAQAPAPAAGPPAGRLPVRLLLPAPHAPGSGSGAPRPGRRGGHGGGGP</sequence>
<feature type="region of interest" description="Disordered" evidence="1">
    <location>
        <begin position="599"/>
        <end position="648"/>
    </location>
</feature>
<feature type="compositionally biased region" description="Basic residues" evidence="1">
    <location>
        <begin position="564"/>
        <end position="581"/>
    </location>
</feature>